<organism evidence="2 3">
    <name type="scientific">Mya arenaria</name>
    <name type="common">Soft-shell clam</name>
    <dbReference type="NCBI Taxonomy" id="6604"/>
    <lineage>
        <taxon>Eukaryota</taxon>
        <taxon>Metazoa</taxon>
        <taxon>Spiralia</taxon>
        <taxon>Lophotrochozoa</taxon>
        <taxon>Mollusca</taxon>
        <taxon>Bivalvia</taxon>
        <taxon>Autobranchia</taxon>
        <taxon>Heteroconchia</taxon>
        <taxon>Euheterodonta</taxon>
        <taxon>Imparidentia</taxon>
        <taxon>Neoheterodontei</taxon>
        <taxon>Myida</taxon>
        <taxon>Myoidea</taxon>
        <taxon>Myidae</taxon>
        <taxon>Mya</taxon>
    </lineage>
</organism>
<accession>A0ABY7EXW6</accession>
<dbReference type="Proteomes" id="UP001164746">
    <property type="component" value="Chromosome 9"/>
</dbReference>
<evidence type="ECO:0000256" key="1">
    <source>
        <dbReference type="SAM" id="MobiDB-lite"/>
    </source>
</evidence>
<gene>
    <name evidence="2" type="ORF">MAR_004039</name>
</gene>
<reference evidence="2" key="1">
    <citation type="submission" date="2022-11" db="EMBL/GenBank/DDBJ databases">
        <title>Centuries of genome instability and evolution in soft-shell clam transmissible cancer (bioRxiv).</title>
        <authorList>
            <person name="Hart S.F.M."/>
            <person name="Yonemitsu M.A."/>
            <person name="Giersch R.M."/>
            <person name="Beal B.F."/>
            <person name="Arriagada G."/>
            <person name="Davis B.W."/>
            <person name="Ostrander E.A."/>
            <person name="Goff S.P."/>
            <person name="Metzger M.J."/>
        </authorList>
    </citation>
    <scope>NUCLEOTIDE SEQUENCE</scope>
    <source>
        <strain evidence="2">MELC-2E11</strain>
        <tissue evidence="2">Siphon/mantle</tissue>
    </source>
</reference>
<feature type="non-terminal residue" evidence="2">
    <location>
        <position position="1"/>
    </location>
</feature>
<name>A0ABY7EXW6_MYAAR</name>
<dbReference type="EMBL" id="CP111020">
    <property type="protein sequence ID" value="WAR13934.1"/>
    <property type="molecule type" value="Genomic_DNA"/>
</dbReference>
<evidence type="ECO:0000313" key="2">
    <source>
        <dbReference type="EMBL" id="WAR13934.1"/>
    </source>
</evidence>
<sequence>MATSLIPSVPFSQEEDNYTRMQMIIQKVCRKILIKYLEKKVGYIAPGDSIDQFLANQKVKITKGNEGRRYTPRFFPLDSNGHPIPANPQNWDIQMLSFILKGFCKPSPADSADIDFMREKRNYLSHLGNPEVADNIFTTFESDLHGIIKRLCGYLQDTQLEEEIKADLKAVHNRLSENLVDAYKALHRENHIEHDVRTLRKGQVTSVKVGCVEFSIQFHTLPTCLSYIDDVEEGKLDTIFEPLQAVFRQEFNNDKIELSFIMTCDQLQECITKICNGLRLQNASSDTFAKESHTRKNEHIRDKKSPDETKRSETKPTDYERYQKQSGDPFPPPVLTERTSPTREMY</sequence>
<protein>
    <recommendedName>
        <fullName evidence="4">DZIP3-like HEPN domain-containing protein</fullName>
    </recommendedName>
</protein>
<evidence type="ECO:0008006" key="4">
    <source>
        <dbReference type="Google" id="ProtNLM"/>
    </source>
</evidence>
<proteinExistence type="predicted"/>
<feature type="region of interest" description="Disordered" evidence="1">
    <location>
        <begin position="286"/>
        <end position="346"/>
    </location>
</feature>
<keyword evidence="3" id="KW-1185">Reference proteome</keyword>
<feature type="compositionally biased region" description="Basic and acidic residues" evidence="1">
    <location>
        <begin position="288"/>
        <end position="323"/>
    </location>
</feature>
<evidence type="ECO:0000313" key="3">
    <source>
        <dbReference type="Proteomes" id="UP001164746"/>
    </source>
</evidence>